<organism evidence="1">
    <name type="scientific">Trypanosoma vivax (strain Y486)</name>
    <dbReference type="NCBI Taxonomy" id="1055687"/>
    <lineage>
        <taxon>Eukaryota</taxon>
        <taxon>Discoba</taxon>
        <taxon>Euglenozoa</taxon>
        <taxon>Kinetoplastea</taxon>
        <taxon>Metakinetoplastina</taxon>
        <taxon>Trypanosomatida</taxon>
        <taxon>Trypanosomatidae</taxon>
        <taxon>Trypanosoma</taxon>
        <taxon>Duttonella</taxon>
    </lineage>
</organism>
<dbReference type="AlphaFoldDB" id="G0UBG5"/>
<accession>G0UBG5</accession>
<sequence>MDKECDVETLSLPELNAKIERCERLLQHPALLGRLPDGGEGIRSRHALYVSEKAKRVEEAPRADAIPTTEEIPSPGSYEEAARAVGERHRDFRVPVEEVVRRTFGGSLCESEIQRILSDVPPNFFLTYGETLQMEQRIMAQEREATLERLRRQSAEPNT</sequence>
<reference evidence="1" key="1">
    <citation type="journal article" date="2012" name="Proc. Natl. Acad. Sci. U.S.A.">
        <title>Antigenic diversity is generated by distinct evolutionary mechanisms in African trypanosome species.</title>
        <authorList>
            <person name="Jackson A.P."/>
            <person name="Berry A."/>
            <person name="Aslett M."/>
            <person name="Allison H.C."/>
            <person name="Burton P."/>
            <person name="Vavrova-Anderson J."/>
            <person name="Brown R."/>
            <person name="Browne H."/>
            <person name="Corton N."/>
            <person name="Hauser H."/>
            <person name="Gamble J."/>
            <person name="Gilderthorp R."/>
            <person name="Marcello L."/>
            <person name="McQuillan J."/>
            <person name="Otto T.D."/>
            <person name="Quail M.A."/>
            <person name="Sanders M.J."/>
            <person name="van Tonder A."/>
            <person name="Ginger M.L."/>
            <person name="Field M.C."/>
            <person name="Barry J.D."/>
            <person name="Hertz-Fowler C."/>
            <person name="Berriman M."/>
        </authorList>
    </citation>
    <scope>NUCLEOTIDE SEQUENCE</scope>
    <source>
        <strain evidence="1">Y486</strain>
    </source>
</reference>
<dbReference type="OMA" id="ETCAMER"/>
<name>G0UBG5_TRYVY</name>
<protein>
    <submittedName>
        <fullName evidence="1">Uncharacterized protein</fullName>
    </submittedName>
</protein>
<gene>
    <name evidence="1" type="ORF">TVY486_1106450</name>
</gene>
<dbReference type="VEuPathDB" id="TriTrypDB:TvY486_1106450"/>
<evidence type="ECO:0000313" key="1">
    <source>
        <dbReference type="EMBL" id="CCC53161.1"/>
    </source>
</evidence>
<dbReference type="EMBL" id="HE573027">
    <property type="protein sequence ID" value="CCC53161.1"/>
    <property type="molecule type" value="Genomic_DNA"/>
</dbReference>
<proteinExistence type="predicted"/>